<organism evidence="3 4">
    <name type="scientific">Coccomyxa viridis</name>
    <dbReference type="NCBI Taxonomy" id="1274662"/>
    <lineage>
        <taxon>Eukaryota</taxon>
        <taxon>Viridiplantae</taxon>
        <taxon>Chlorophyta</taxon>
        <taxon>core chlorophytes</taxon>
        <taxon>Trebouxiophyceae</taxon>
        <taxon>Trebouxiophyceae incertae sedis</taxon>
        <taxon>Coccomyxaceae</taxon>
        <taxon>Coccomyxa</taxon>
    </lineage>
</organism>
<evidence type="ECO:0000313" key="3">
    <source>
        <dbReference type="EMBL" id="CAL5221918.1"/>
    </source>
</evidence>
<comment type="similarity">
    <text evidence="1">Belongs to the beta-class carbonic anhydrase family.</text>
</comment>
<feature type="compositionally biased region" description="Polar residues" evidence="2">
    <location>
        <begin position="292"/>
        <end position="302"/>
    </location>
</feature>
<dbReference type="PANTHER" id="PTHR11002">
    <property type="entry name" value="CARBONIC ANHYDRASE"/>
    <property type="match status" value="1"/>
</dbReference>
<proteinExistence type="inferred from homology"/>
<dbReference type="EMBL" id="CAXHTA020000006">
    <property type="protein sequence ID" value="CAL5221918.1"/>
    <property type="molecule type" value="Genomic_DNA"/>
</dbReference>
<dbReference type="SMART" id="SM00947">
    <property type="entry name" value="Pro_CA"/>
    <property type="match status" value="1"/>
</dbReference>
<accession>A0ABP1FPP0</accession>
<name>A0ABP1FPP0_9CHLO</name>
<comment type="caution">
    <text evidence="3">The sequence shown here is derived from an EMBL/GenBank/DDBJ whole genome shotgun (WGS) entry which is preliminary data.</text>
</comment>
<reference evidence="3 4" key="1">
    <citation type="submission" date="2024-06" db="EMBL/GenBank/DDBJ databases">
        <authorList>
            <person name="Kraege A."/>
            <person name="Thomma B."/>
        </authorList>
    </citation>
    <scope>NUCLEOTIDE SEQUENCE [LARGE SCALE GENOMIC DNA]</scope>
</reference>
<evidence type="ECO:0000256" key="2">
    <source>
        <dbReference type="SAM" id="MobiDB-lite"/>
    </source>
</evidence>
<dbReference type="Pfam" id="PF00484">
    <property type="entry name" value="Pro_CA"/>
    <property type="match status" value="1"/>
</dbReference>
<dbReference type="SUPFAM" id="SSF53056">
    <property type="entry name" value="beta-carbonic anhydrase, cab"/>
    <property type="match status" value="1"/>
</dbReference>
<sequence>MNGTTPGTKAGTALHTTSDSGPARTAAPDIERTSVIEDARLYPETTGKRMGQIVRFEVDEPETAGVQTQQPLPIESPINLTDEEERMSRDSNAEIRHKAHQALDSLMHGNARFRKGEFTRCRPDLELLEELVEEQCPTAVVLACSDSRCPPELVFDQGLGDLFVVRVSGNVVNDFVLGSITSAVQVYGVRLIVVLGHTRCGMVARAIQHWAKHEHKKAQDSLSAASSQSRASTTSGLASPFAQAAAHGYEEPGRAAAPKKAGFLGRLCACGQAPAAQEPPEREHSEPAGQPLETSTKSTSGQYGIRRSSLGRGNIDRASINPISSIVGSIQSAVDHVAGGGEHGLRHIVSKIHRHQELDDLGVTGLRSQDSLGITRARLAKQRLNESSALLDDIKNMEGVEEVATQNTVLNAKAVLKGLVRCTDGAVMQEVEVVAAKYDLATGKVNIAKKGWYSGRSFYYE</sequence>
<feature type="region of interest" description="Disordered" evidence="2">
    <location>
        <begin position="1"/>
        <end position="30"/>
    </location>
</feature>
<dbReference type="Proteomes" id="UP001497392">
    <property type="component" value="Unassembled WGS sequence"/>
</dbReference>
<dbReference type="Gene3D" id="3.40.1050.10">
    <property type="entry name" value="Carbonic anhydrase"/>
    <property type="match status" value="1"/>
</dbReference>
<protein>
    <submittedName>
        <fullName evidence="3">G4189 protein</fullName>
    </submittedName>
</protein>
<evidence type="ECO:0000313" key="4">
    <source>
        <dbReference type="Proteomes" id="UP001497392"/>
    </source>
</evidence>
<feature type="region of interest" description="Disordered" evidence="2">
    <location>
        <begin position="274"/>
        <end position="310"/>
    </location>
</feature>
<dbReference type="PANTHER" id="PTHR11002:SF79">
    <property type="entry name" value="CARBONIC ANHYDRASE 2"/>
    <property type="match status" value="1"/>
</dbReference>
<gene>
    <name evidence="3" type="primary">g4189</name>
    <name evidence="3" type="ORF">VP750_LOCUS3577</name>
</gene>
<evidence type="ECO:0000256" key="1">
    <source>
        <dbReference type="ARBA" id="ARBA00006217"/>
    </source>
</evidence>
<keyword evidence="4" id="KW-1185">Reference proteome</keyword>
<dbReference type="InterPro" id="IPR001765">
    <property type="entry name" value="Carbonic_anhydrase"/>
</dbReference>
<dbReference type="InterPro" id="IPR036874">
    <property type="entry name" value="Carbonic_anhydrase_sf"/>
</dbReference>